<dbReference type="RefSeq" id="WP_138951157.1">
    <property type="nucleotide sequence ID" value="NZ_CP040749.1"/>
</dbReference>
<dbReference type="OrthoDB" id="790983at2"/>
<dbReference type="AlphaFoldDB" id="A0A5B7TTW5"/>
<dbReference type="Pfam" id="PF09357">
    <property type="entry name" value="RteC"/>
    <property type="match status" value="1"/>
</dbReference>
<name>A0A5B7TTW5_9FLAO</name>
<organism evidence="1 2">
    <name type="scientific">Aureibaculum algae</name>
    <dbReference type="NCBI Taxonomy" id="2584122"/>
    <lineage>
        <taxon>Bacteria</taxon>
        <taxon>Pseudomonadati</taxon>
        <taxon>Bacteroidota</taxon>
        <taxon>Flavobacteriia</taxon>
        <taxon>Flavobacteriales</taxon>
        <taxon>Flavobacteriaceae</taxon>
        <taxon>Aureibaculum</taxon>
    </lineage>
</organism>
<keyword evidence="2" id="KW-1185">Reference proteome</keyword>
<dbReference type="KEGG" id="fbe:FF125_18170"/>
<evidence type="ECO:0000313" key="1">
    <source>
        <dbReference type="EMBL" id="QCX40279.1"/>
    </source>
</evidence>
<protein>
    <recommendedName>
        <fullName evidence="3">Tetracycline regulation of excision, RteC</fullName>
    </recommendedName>
</protein>
<dbReference type="EMBL" id="CP040749">
    <property type="protein sequence ID" value="QCX40279.1"/>
    <property type="molecule type" value="Genomic_DNA"/>
</dbReference>
<evidence type="ECO:0008006" key="3">
    <source>
        <dbReference type="Google" id="ProtNLM"/>
    </source>
</evidence>
<gene>
    <name evidence="1" type="ORF">FF125_18170</name>
</gene>
<sequence length="235" mass="27751">MNNILIATSFPNDQEEIQFFKKVKVQPISILIYFSEIRSFEIHFPRLSVGKQRKYLEKKIADVNSFFDHYIEFVQYVKDEKTHLDYLYYTRAHKETSIIFSSGFYYCPPEFCTSRDMLQGKVIAFNKLVSYLKKRLMYLKSQGKMDTNFSKSTFQWTSSKVALTELIYALHSSGAINSGNVDIKDIANWTENLFDVELGDYYRTYLAIRSRKVNRTKFLDNLKNSLLEQMDKKDE</sequence>
<evidence type="ECO:0000313" key="2">
    <source>
        <dbReference type="Proteomes" id="UP000306229"/>
    </source>
</evidence>
<reference evidence="1 2" key="1">
    <citation type="submission" date="2019-05" db="EMBL/GenBank/DDBJ databases">
        <title>Algicella ahnfeltiae gen. nov., sp. nov., a novel marine bacterium of the family Flavobacteriaceae isolated from a red alga.</title>
        <authorList>
            <person name="Nedashkovskaya O.I."/>
            <person name="Kukhlevskiy A.D."/>
            <person name="Kim S.-G."/>
            <person name="Zhukova N.V."/>
            <person name="Mikhailov V.V."/>
        </authorList>
    </citation>
    <scope>NUCLEOTIDE SEQUENCE [LARGE SCALE GENOMIC DNA]</scope>
    <source>
        <strain evidence="1 2">10Alg115</strain>
    </source>
</reference>
<proteinExistence type="predicted"/>
<accession>A0A5B7TTW5</accession>
<dbReference type="Proteomes" id="UP000306229">
    <property type="component" value="Chromosome"/>
</dbReference>
<dbReference type="InterPro" id="IPR018534">
    <property type="entry name" value="Tet_reg_excision_RteC"/>
</dbReference>